<evidence type="ECO:0000256" key="10">
    <source>
        <dbReference type="ARBA" id="ARBA00023316"/>
    </source>
</evidence>
<comment type="catalytic activity">
    <reaction evidence="11">
        <text>[GlcNAc-(1-&gt;4)-Mur2Ac(oyl-L-Ala-gamma-D-Glu-L-Lys-D-Ala-D-Ala)](n)-di-trans,octa-cis-undecaprenyl diphosphate + beta-D-GlcNAc-(1-&gt;4)-Mur2Ac(oyl-L-Ala-gamma-D-Glu-L-Lys-D-Ala-D-Ala)-di-trans,octa-cis-undecaprenyl diphosphate = [GlcNAc-(1-&gt;4)-Mur2Ac(oyl-L-Ala-gamma-D-Glu-L-Lys-D-Ala-D-Ala)](n+1)-di-trans,octa-cis-undecaprenyl diphosphate + di-trans,octa-cis-undecaprenyl diphosphate + H(+)</text>
        <dbReference type="Rhea" id="RHEA:23708"/>
        <dbReference type="Rhea" id="RHEA-COMP:9602"/>
        <dbReference type="Rhea" id="RHEA-COMP:9603"/>
        <dbReference type="ChEBI" id="CHEBI:15378"/>
        <dbReference type="ChEBI" id="CHEBI:58405"/>
        <dbReference type="ChEBI" id="CHEBI:60033"/>
        <dbReference type="ChEBI" id="CHEBI:78435"/>
        <dbReference type="EC" id="2.4.99.28"/>
    </reaction>
</comment>
<evidence type="ECO:0000256" key="8">
    <source>
        <dbReference type="ARBA" id="ARBA00022989"/>
    </source>
</evidence>
<dbReference type="UniPathway" id="UPA00219"/>
<keyword evidence="14" id="KW-1185">Reference proteome</keyword>
<dbReference type="Gene3D" id="1.10.3810.10">
    <property type="entry name" value="Biosynthetic peptidoglycan transglycosylase-like"/>
    <property type="match status" value="1"/>
</dbReference>
<evidence type="ECO:0000256" key="4">
    <source>
        <dbReference type="ARBA" id="ARBA00022679"/>
    </source>
</evidence>
<feature type="domain" description="Glycosyl transferase family 51" evidence="12">
    <location>
        <begin position="52"/>
        <end position="217"/>
    </location>
</feature>
<evidence type="ECO:0000256" key="5">
    <source>
        <dbReference type="ARBA" id="ARBA00022692"/>
    </source>
</evidence>
<evidence type="ECO:0000313" key="14">
    <source>
        <dbReference type="Proteomes" id="UP000178485"/>
    </source>
</evidence>
<evidence type="ECO:0000256" key="2">
    <source>
        <dbReference type="ARBA" id="ARBA00022519"/>
    </source>
</evidence>
<keyword evidence="10 11" id="KW-0961">Cell wall biogenesis/degradation</keyword>
<evidence type="ECO:0000256" key="6">
    <source>
        <dbReference type="ARBA" id="ARBA00022960"/>
    </source>
</evidence>
<dbReference type="GO" id="GO:0016763">
    <property type="term" value="F:pentosyltransferase activity"/>
    <property type="evidence" value="ECO:0007669"/>
    <property type="project" value="InterPro"/>
</dbReference>
<comment type="similarity">
    <text evidence="11">Belongs to the glycosyltransferase 51 family.</text>
</comment>
<keyword evidence="3 11" id="KW-0328">Glycosyltransferase</keyword>
<proteinExistence type="inferred from homology"/>
<evidence type="ECO:0000256" key="9">
    <source>
        <dbReference type="ARBA" id="ARBA00023136"/>
    </source>
</evidence>
<comment type="function">
    <text evidence="11">Peptidoglycan polymerase that catalyzes glycan chain elongation from lipid-linked precursors.</text>
</comment>
<dbReference type="NCBIfam" id="TIGR02070">
    <property type="entry name" value="mono_pep_trsgly"/>
    <property type="match status" value="1"/>
</dbReference>
<protein>
    <recommendedName>
        <fullName evidence="11">Biosynthetic peptidoglycan transglycosylase</fullName>
        <ecNumber evidence="11">2.4.99.28</ecNumber>
    </recommendedName>
    <alternativeName>
        <fullName evidence="11">Glycan polymerase</fullName>
    </alternativeName>
    <alternativeName>
        <fullName evidence="11">Peptidoglycan glycosyltransferase MtgA</fullName>
        <shortName evidence="11">PGT</shortName>
    </alternativeName>
</protein>
<dbReference type="HAMAP" id="MF_00766">
    <property type="entry name" value="PGT_MtgA"/>
    <property type="match status" value="1"/>
</dbReference>
<comment type="subcellular location">
    <subcellularLocation>
        <location evidence="11">Cell membrane</location>
        <topology evidence="11">Single-pass membrane protein</topology>
    </subcellularLocation>
</comment>
<keyword evidence="9 11" id="KW-0472">Membrane</keyword>
<name>A0A1G4G730_9BACT</name>
<dbReference type="InterPro" id="IPR011812">
    <property type="entry name" value="Pep_trsgly"/>
</dbReference>
<keyword evidence="6 11" id="KW-0133">Cell shape</keyword>
<dbReference type="GO" id="GO:0008360">
    <property type="term" value="P:regulation of cell shape"/>
    <property type="evidence" value="ECO:0007669"/>
    <property type="project" value="UniProtKB-KW"/>
</dbReference>
<dbReference type="GO" id="GO:0005886">
    <property type="term" value="C:plasma membrane"/>
    <property type="evidence" value="ECO:0007669"/>
    <property type="project" value="UniProtKB-SubCell"/>
</dbReference>
<dbReference type="Pfam" id="PF00912">
    <property type="entry name" value="Transgly"/>
    <property type="match status" value="1"/>
</dbReference>
<dbReference type="GO" id="GO:0008955">
    <property type="term" value="F:peptidoglycan glycosyltransferase activity"/>
    <property type="evidence" value="ECO:0007669"/>
    <property type="project" value="UniProtKB-UniRule"/>
</dbReference>
<evidence type="ECO:0000256" key="7">
    <source>
        <dbReference type="ARBA" id="ARBA00022984"/>
    </source>
</evidence>
<keyword evidence="7 11" id="KW-0573">Peptidoglycan synthesis</keyword>
<keyword evidence="2" id="KW-0997">Cell inner membrane</keyword>
<evidence type="ECO:0000256" key="3">
    <source>
        <dbReference type="ARBA" id="ARBA00022676"/>
    </source>
</evidence>
<dbReference type="EMBL" id="LT608328">
    <property type="protein sequence ID" value="SCM57786.1"/>
    <property type="molecule type" value="Genomic_DNA"/>
</dbReference>
<dbReference type="GO" id="GO:0071555">
    <property type="term" value="P:cell wall organization"/>
    <property type="evidence" value="ECO:0007669"/>
    <property type="project" value="UniProtKB-KW"/>
</dbReference>
<dbReference type="GO" id="GO:0009252">
    <property type="term" value="P:peptidoglycan biosynthetic process"/>
    <property type="evidence" value="ECO:0007669"/>
    <property type="project" value="UniProtKB-UniRule"/>
</dbReference>
<dbReference type="InterPro" id="IPR036950">
    <property type="entry name" value="PBP_transglycosylase"/>
</dbReference>
<evidence type="ECO:0000313" key="13">
    <source>
        <dbReference type="EMBL" id="SCM57786.1"/>
    </source>
</evidence>
<evidence type="ECO:0000259" key="12">
    <source>
        <dbReference type="Pfam" id="PF00912"/>
    </source>
</evidence>
<dbReference type="STRING" id="1642646.ING2E5A_1508"/>
<organism evidence="13 14">
    <name type="scientific">Petrimonas mucosa</name>
    <dbReference type="NCBI Taxonomy" id="1642646"/>
    <lineage>
        <taxon>Bacteria</taxon>
        <taxon>Pseudomonadati</taxon>
        <taxon>Bacteroidota</taxon>
        <taxon>Bacteroidia</taxon>
        <taxon>Bacteroidales</taxon>
        <taxon>Dysgonomonadaceae</taxon>
        <taxon>Petrimonas</taxon>
    </lineage>
</organism>
<keyword evidence="8 11" id="KW-1133">Transmembrane helix</keyword>
<dbReference type="SUPFAM" id="SSF53955">
    <property type="entry name" value="Lysozyme-like"/>
    <property type="match status" value="1"/>
</dbReference>
<reference evidence="13 14" key="1">
    <citation type="submission" date="2016-08" db="EMBL/GenBank/DDBJ databases">
        <authorList>
            <person name="Seilhamer J.J."/>
        </authorList>
    </citation>
    <scope>NUCLEOTIDE SEQUENCE [LARGE SCALE GENOMIC DNA]</scope>
    <source>
        <strain evidence="13">ING2-E5A</strain>
    </source>
</reference>
<feature type="transmembrane region" description="Helical" evidence="11">
    <location>
        <begin position="12"/>
        <end position="29"/>
    </location>
</feature>
<evidence type="ECO:0000256" key="11">
    <source>
        <dbReference type="HAMAP-Rule" id="MF_00766"/>
    </source>
</evidence>
<dbReference type="AlphaFoldDB" id="A0A1G4G730"/>
<dbReference type="PANTHER" id="PTHR30400:SF0">
    <property type="entry name" value="BIOSYNTHETIC PEPTIDOGLYCAN TRANSGLYCOSYLASE"/>
    <property type="match status" value="1"/>
</dbReference>
<accession>A0A1G4G730</accession>
<evidence type="ECO:0000256" key="1">
    <source>
        <dbReference type="ARBA" id="ARBA00022475"/>
    </source>
</evidence>
<keyword evidence="5 11" id="KW-0812">Transmembrane</keyword>
<dbReference type="KEGG" id="pmuc:ING2E5A_1508"/>
<keyword evidence="1 11" id="KW-1003">Cell membrane</keyword>
<comment type="pathway">
    <text evidence="11">Cell wall biogenesis; peptidoglycan biosynthesis.</text>
</comment>
<dbReference type="GO" id="GO:0009274">
    <property type="term" value="C:peptidoglycan-based cell wall"/>
    <property type="evidence" value="ECO:0007669"/>
    <property type="project" value="InterPro"/>
</dbReference>
<gene>
    <name evidence="11 13" type="primary">mtgA</name>
    <name evidence="13" type="ORF">ING2E5A_1508</name>
</gene>
<dbReference type="PANTHER" id="PTHR30400">
    <property type="entry name" value="MONOFUNCTIONAL BIOSYNTHETIC PEPTIDOGLYCAN TRANSGLYCOSYLASE"/>
    <property type="match status" value="1"/>
</dbReference>
<dbReference type="InterPro" id="IPR023346">
    <property type="entry name" value="Lysozyme-like_dom_sf"/>
</dbReference>
<dbReference type="Proteomes" id="UP000178485">
    <property type="component" value="Chromosome i"/>
</dbReference>
<dbReference type="InterPro" id="IPR001264">
    <property type="entry name" value="Glyco_trans_51"/>
</dbReference>
<dbReference type="EC" id="2.4.99.28" evidence="11"/>
<dbReference type="RefSeq" id="WP_071136839.1">
    <property type="nucleotide sequence ID" value="NZ_DUQN01000058.1"/>
</dbReference>
<sequence>MRKISRFIGKIVLYFVLWSIASVLGYRFLPVHFTPLMGIRVMEQLVDGEKPKVSHRWVPYSQISDNMKRAVLASEDQRFFNHNGFDMVEIKKALKENKTRKRPRGASTISQQTAKNLFLWPRSSWLRKGLEAYFTVLIELFWSKERILTVYLNCIETGDGIYGVEAVAREHFDTTADKLTASQSALIAATLPNPLKYSSKNPSSYMKRRQSQILKQMRTVKLPPVAEKG</sequence>
<keyword evidence="4 11" id="KW-0808">Transferase</keyword>